<feature type="transmembrane region" description="Helical" evidence="2">
    <location>
        <begin position="65"/>
        <end position="89"/>
    </location>
</feature>
<proteinExistence type="predicted"/>
<dbReference type="Proteomes" id="UP000279275">
    <property type="component" value="Unassembled WGS sequence"/>
</dbReference>
<evidence type="ECO:0000313" key="4">
    <source>
        <dbReference type="Proteomes" id="UP000279275"/>
    </source>
</evidence>
<feature type="transmembrane region" description="Helical" evidence="2">
    <location>
        <begin position="344"/>
        <end position="365"/>
    </location>
</feature>
<protein>
    <submittedName>
        <fullName evidence="3">Uncharacterized protein</fullName>
    </submittedName>
</protein>
<feature type="compositionally biased region" description="Polar residues" evidence="1">
    <location>
        <begin position="828"/>
        <end position="838"/>
    </location>
</feature>
<evidence type="ECO:0000313" key="3">
    <source>
        <dbReference type="EMBL" id="RMI32961.1"/>
    </source>
</evidence>
<feature type="transmembrane region" description="Helical" evidence="2">
    <location>
        <begin position="109"/>
        <end position="129"/>
    </location>
</feature>
<keyword evidence="2" id="KW-1133">Transmembrane helix</keyword>
<feature type="transmembrane region" description="Helical" evidence="2">
    <location>
        <begin position="184"/>
        <end position="204"/>
    </location>
</feature>
<organism evidence="3 4">
    <name type="scientific">Nocardia stercoris</name>
    <dbReference type="NCBI Taxonomy" id="2483361"/>
    <lineage>
        <taxon>Bacteria</taxon>
        <taxon>Bacillati</taxon>
        <taxon>Actinomycetota</taxon>
        <taxon>Actinomycetes</taxon>
        <taxon>Mycobacteriales</taxon>
        <taxon>Nocardiaceae</taxon>
        <taxon>Nocardia</taxon>
    </lineage>
</organism>
<feature type="region of interest" description="Disordered" evidence="1">
    <location>
        <begin position="1"/>
        <end position="24"/>
    </location>
</feature>
<feature type="transmembrane region" description="Helical" evidence="2">
    <location>
        <begin position="435"/>
        <end position="452"/>
    </location>
</feature>
<feature type="region of interest" description="Disordered" evidence="1">
    <location>
        <begin position="828"/>
        <end position="873"/>
    </location>
</feature>
<keyword evidence="2" id="KW-0472">Membrane</keyword>
<dbReference type="RefSeq" id="WP_122188347.1">
    <property type="nucleotide sequence ID" value="NZ_RFFH01000004.1"/>
</dbReference>
<evidence type="ECO:0000256" key="2">
    <source>
        <dbReference type="SAM" id="Phobius"/>
    </source>
</evidence>
<dbReference type="OrthoDB" id="4493164at2"/>
<keyword evidence="4" id="KW-1185">Reference proteome</keyword>
<keyword evidence="2" id="KW-0812">Transmembrane</keyword>
<name>A0A3M2L5S1_9NOCA</name>
<comment type="caution">
    <text evidence="3">The sequence shown here is derived from an EMBL/GenBank/DDBJ whole genome shotgun (WGS) entry which is preliminary data.</text>
</comment>
<feature type="transmembrane region" description="Helical" evidence="2">
    <location>
        <begin position="211"/>
        <end position="229"/>
    </location>
</feature>
<sequence length="873" mass="92723">MTAPVLDAPRETADPAPTPSAHSEVRLSPLESGAWHWDLVRWRPAVVVLRCRSWIRASRRRRATVWVTGLLFVFVVFPGLVGAVATASAGGSGSSVNSGLSWMDIRDSSGLTLSSYVFATNNGSVLHPLTGGKALVLNLEFAGWLVIVTTGVWLIGYVLGFRWMDLFAAPLHGVAQSLTGQLTVPIVLTTAVTIGAFFVAWFWLRGYHAKAAVQVATMFGVVVLGGVFLSDPLGDVLSSDGWLAQGRDLGISISAGLNGDSNPQPDRLVASMQAQLADNFARRPLQVWNFGHVIDDQPACKAAWTAAEAAGDDDGVRAAVHNCGDSAAFAVANNPSAGQLGAGILLLVAGTLLLAFGAVLAIRIVRSALDSIYYGIAAIFGFAAGGYIYGPTQNFLIRCVVHAFFSAARMTAEITFLGIYVLFLGDLFEQARGQVMAVFVIGAIVEIIAIGQSRKLSKSLEHGNEWIANRFALAIQNGGARAVSGSGGSGGYALGMGHASAARHGLGFLGTVGAISTLNSSPATAWLAGGIRSPLNPNAAKEKRSLLAQWTMWGQDGFGGPTGWYAQSYLHRRVYGEAARDAARKVGGIGTARGAAAAIQAMVDEGASRSDWNNGLMEAGFLDAKLRADAVDSWGVVADNADDYTSDDKRLGFALAAVNRVQTTVSRLTKPGSLDGDEDKAAADLATLQGAAFRYRRAHERGVTLDHGAAGGPQREYLDAYMRMDETSQSRERLQALMNVMHGDKSNLISDASGVWAPTVATDSNDYATAVHMATLRSLDIGEHEASRMYSWIGTEHAREFYEATEGLLENVQSGAALDRVRDVAYKAQQTESWSTGKKPSPWKRMSPPAGTPKPADYGDNLSGVAQRMRSRT</sequence>
<reference evidence="3 4" key="1">
    <citation type="submission" date="2018-10" db="EMBL/GenBank/DDBJ databases">
        <title>Isolation from cow dung.</title>
        <authorList>
            <person name="Ling L."/>
        </authorList>
    </citation>
    <scope>NUCLEOTIDE SEQUENCE [LARGE SCALE GENOMIC DNA]</scope>
    <source>
        <strain evidence="3 4">NEAU-LL90</strain>
    </source>
</reference>
<feature type="transmembrane region" description="Helical" evidence="2">
    <location>
        <begin position="395"/>
        <end position="423"/>
    </location>
</feature>
<feature type="transmembrane region" description="Helical" evidence="2">
    <location>
        <begin position="372"/>
        <end position="389"/>
    </location>
</feature>
<accession>A0A3M2L5S1</accession>
<feature type="transmembrane region" description="Helical" evidence="2">
    <location>
        <begin position="141"/>
        <end position="164"/>
    </location>
</feature>
<dbReference type="AlphaFoldDB" id="A0A3M2L5S1"/>
<dbReference type="EMBL" id="RFFH01000004">
    <property type="protein sequence ID" value="RMI32961.1"/>
    <property type="molecule type" value="Genomic_DNA"/>
</dbReference>
<gene>
    <name evidence="3" type="ORF">EBN03_13755</name>
</gene>
<evidence type="ECO:0000256" key="1">
    <source>
        <dbReference type="SAM" id="MobiDB-lite"/>
    </source>
</evidence>